<name>A0A0B5AI05_9BACL</name>
<evidence type="ECO:0000313" key="1">
    <source>
        <dbReference type="EMBL" id="AJD89706.1"/>
    </source>
</evidence>
<dbReference type="Proteomes" id="UP000031449">
    <property type="component" value="Chromosome"/>
</dbReference>
<gene>
    <name evidence="1" type="ORF">JMA_03890</name>
</gene>
<dbReference type="KEGG" id="jeo:JMA_03890"/>
<evidence type="ECO:0000313" key="2">
    <source>
        <dbReference type="Proteomes" id="UP000031449"/>
    </source>
</evidence>
<accession>A0A0B5AI05</accession>
<protein>
    <recommendedName>
        <fullName evidence="3">Glycosyltransferase 2-like domain-containing protein</fullName>
    </recommendedName>
</protein>
<dbReference type="EMBL" id="CP009416">
    <property type="protein sequence ID" value="AJD89706.1"/>
    <property type="molecule type" value="Genomic_DNA"/>
</dbReference>
<reference evidence="1 2" key="1">
    <citation type="submission" date="2014-08" db="EMBL/GenBank/DDBJ databases">
        <title>Complete genome of a marine bacteria Jeotgalibacillus malaysiensis.</title>
        <authorList>
            <person name="Yaakop A.S."/>
            <person name="Chan K.-G."/>
            <person name="Goh K.M."/>
        </authorList>
    </citation>
    <scope>NUCLEOTIDE SEQUENCE [LARGE SCALE GENOMIC DNA]</scope>
    <source>
        <strain evidence="1 2">D5</strain>
    </source>
</reference>
<organism evidence="1 2">
    <name type="scientific">Jeotgalibacillus malaysiensis</name>
    <dbReference type="NCBI Taxonomy" id="1508404"/>
    <lineage>
        <taxon>Bacteria</taxon>
        <taxon>Bacillati</taxon>
        <taxon>Bacillota</taxon>
        <taxon>Bacilli</taxon>
        <taxon>Bacillales</taxon>
        <taxon>Caryophanaceae</taxon>
        <taxon>Jeotgalibacillus</taxon>
    </lineage>
</organism>
<dbReference type="HOGENOM" id="CLU_092763_0_0_9"/>
<dbReference type="STRING" id="1508404.JMA_03890"/>
<dbReference type="OrthoDB" id="1902160at2"/>
<proteinExistence type="predicted"/>
<dbReference type="BioCyc" id="JESP1508404:G14D9-9606-MONOMER"/>
<sequence length="242" mass="27959">MTSVDLLTVTHDPEGRLLSQLQQYEQVLADLYHDCWITVSDQSSEELIQYLLYDSQFNVEVIPKHGAANARRAVVEFGLASESTHFHYCDLDRLITWMRYHQEELHSLIRNIPQSDYLIIGRTDKAMSTHPESWIETEKITNKICSFKLGKEVDITAGSCAFSHKICEMIQVHSEASMTDAEWMMIAQKQARTEIDVVEVDGLEYHEALNAPNKSMKEVEQWFSRLRLSMVISETIIKQDFN</sequence>
<evidence type="ECO:0008006" key="3">
    <source>
        <dbReference type="Google" id="ProtNLM"/>
    </source>
</evidence>
<keyword evidence="2" id="KW-1185">Reference proteome</keyword>
<dbReference type="AlphaFoldDB" id="A0A0B5AI05"/>